<dbReference type="EMBL" id="BK032734">
    <property type="protein sequence ID" value="DAF57410.1"/>
    <property type="molecule type" value="Genomic_DNA"/>
</dbReference>
<protein>
    <submittedName>
        <fullName evidence="3">Tail protein</fullName>
    </submittedName>
</protein>
<reference evidence="3" key="1">
    <citation type="journal article" date="2021" name="Proc. Natl. Acad. Sci. U.S.A.">
        <title>A Catalog of Tens of Thousands of Viruses from Human Metagenomes Reveals Hidden Associations with Chronic Diseases.</title>
        <authorList>
            <person name="Tisza M.J."/>
            <person name="Buck C.B."/>
        </authorList>
    </citation>
    <scope>NUCLEOTIDE SEQUENCE</scope>
    <source>
        <strain evidence="3">CtqfO1</strain>
    </source>
</reference>
<organism evidence="3">
    <name type="scientific">Myoviridae sp. ctqfO1</name>
    <dbReference type="NCBI Taxonomy" id="2827710"/>
    <lineage>
        <taxon>Viruses</taxon>
        <taxon>Duplodnaviria</taxon>
        <taxon>Heunggongvirae</taxon>
        <taxon>Uroviricota</taxon>
        <taxon>Caudoviricetes</taxon>
    </lineage>
</organism>
<dbReference type="Pfam" id="PF13550">
    <property type="entry name" value="Phage-tail_3"/>
    <property type="match status" value="1"/>
</dbReference>
<dbReference type="InterPro" id="IPR032876">
    <property type="entry name" value="J_dom"/>
</dbReference>
<accession>A0A8S5T3Q5</accession>
<evidence type="ECO:0000313" key="3">
    <source>
        <dbReference type="EMBL" id="DAF57410.1"/>
    </source>
</evidence>
<evidence type="ECO:0000256" key="1">
    <source>
        <dbReference type="SAM" id="MobiDB-lite"/>
    </source>
</evidence>
<feature type="domain" description="Tip attachment protein J" evidence="2">
    <location>
        <begin position="363"/>
        <end position="529"/>
    </location>
</feature>
<feature type="region of interest" description="Disordered" evidence="1">
    <location>
        <begin position="1"/>
        <end position="26"/>
    </location>
</feature>
<feature type="compositionally biased region" description="Polar residues" evidence="1">
    <location>
        <begin position="9"/>
        <end position="26"/>
    </location>
</feature>
<name>A0A8S5T3Q5_9CAUD</name>
<evidence type="ECO:0000259" key="2">
    <source>
        <dbReference type="Pfam" id="PF13550"/>
    </source>
</evidence>
<sequence length="1051" mass="119477">MLFNRGKKSGSTATQKASKYTSDNTSSIGSPIPVALGRVLIKNPIVSYYGAFRADPYTEEYGMHSKLNVKDILIPLLIEIILILATPNKVITSDGKPAKEIDQKWKNKMMMSAVYNAILTLLMWLFNKHFGRTTIQKGFKYYLGWQHIICWTGDNIGVKRLWMNVYDSKVEASTEKGVWDNNNSIAWENDNTDGITAFINDEGMFGGVDEGGGFVGEVRYYFGNRHQPKDQWMIEQMTKSDKIPADLKGLTPQYPMYLTCVISDKDKSRGAYIGKQATIPEMWFEVANYPDRLSKKYPNRGLEIKIGQDANPAEVIYEILVNNYWGCDYNTDEDVIDEESLIKLGLTCQKEKLGISCLINNVSKAGDYINNIMVHISGVKYDDPKTGKLTFKLLRNDYDVNEIKVFDPSNCVGMEFSRLDWSETTSSISLTFTDAENKYDEGTLSVNDLANTLITKRNKESTVDGSYFTTVENARYMAKTQLLTAAYPLSSINFKCNRYGHDVTIGDPIMVSWEPYGIDKQVYRVTDVDYGSLTDGQISITAVEDVFGFELTDYRYASIPDWTEPEKLPEEIKQFLFMEMPYETTMSLDTYIDAWAARPNDVAYSWSIWRYENGTYNKNETTSNWSMVGRMIAGTDENYGIDNSIEIKAIGNQTDELLKKKMADIKDNPQSINNRSGMNLFVADGEIMSYGSIDQLPNGNFVLKDVIRGVYDTVPRKHFATSYCYFFDTKRDVNKNRPVARAGMTSKESLEVTSATTEKAQDFDKDKTTNILTARRSESPSIMGNLQFSANKGNKSVFKYNFPAGTVFTCGLRFKFNNRNKFSDIGIKSHLDNPVDIPNSTVGIVRVSCNGREFEMSYDLTNNGEFFSKWEEFCSKMRNRIMDSNQAHIEILTYDSAKGLYSYDKYEKDIIINVPRIVGIVERVEDVQDYMDSIVRETNIFIPDTTVSKQQTMLFDDGALVLIGKKGGTTNLVKGQDGQMYDISGYVAYRLDGVDIDNSTHPPILHPIYHKIVMEEEFIFRNNFNSFGNNTTDYFRIRSGNVIKYDLYVKS</sequence>
<proteinExistence type="predicted"/>